<protein>
    <recommendedName>
        <fullName evidence="3">Major facilitator superfamily (MFS) profile domain-containing protein</fullName>
    </recommendedName>
</protein>
<feature type="non-terminal residue" evidence="2">
    <location>
        <position position="77"/>
    </location>
</feature>
<gene>
    <name evidence="2" type="ORF">S06H3_56949</name>
</gene>
<dbReference type="InterPro" id="IPR036259">
    <property type="entry name" value="MFS_trans_sf"/>
</dbReference>
<keyword evidence="1" id="KW-1133">Transmembrane helix</keyword>
<evidence type="ECO:0000313" key="2">
    <source>
        <dbReference type="EMBL" id="GAI56416.1"/>
    </source>
</evidence>
<dbReference type="EMBL" id="BARV01036693">
    <property type="protein sequence ID" value="GAI56416.1"/>
    <property type="molecule type" value="Genomic_DNA"/>
</dbReference>
<dbReference type="AlphaFoldDB" id="X1QNQ9"/>
<organism evidence="2">
    <name type="scientific">marine sediment metagenome</name>
    <dbReference type="NCBI Taxonomy" id="412755"/>
    <lineage>
        <taxon>unclassified sequences</taxon>
        <taxon>metagenomes</taxon>
        <taxon>ecological metagenomes</taxon>
    </lineage>
</organism>
<feature type="transmembrane region" description="Helical" evidence="1">
    <location>
        <begin position="33"/>
        <end position="52"/>
    </location>
</feature>
<dbReference type="SUPFAM" id="SSF103473">
    <property type="entry name" value="MFS general substrate transporter"/>
    <property type="match status" value="1"/>
</dbReference>
<proteinExistence type="predicted"/>
<reference evidence="2" key="1">
    <citation type="journal article" date="2014" name="Front. Microbiol.">
        <title>High frequency of phylogenetically diverse reductive dehalogenase-homologous genes in deep subseafloor sedimentary metagenomes.</title>
        <authorList>
            <person name="Kawai M."/>
            <person name="Futagami T."/>
            <person name="Toyoda A."/>
            <person name="Takaki Y."/>
            <person name="Nishi S."/>
            <person name="Hori S."/>
            <person name="Arai W."/>
            <person name="Tsubouchi T."/>
            <person name="Morono Y."/>
            <person name="Uchiyama I."/>
            <person name="Ito T."/>
            <person name="Fujiyama A."/>
            <person name="Inagaki F."/>
            <person name="Takami H."/>
        </authorList>
    </citation>
    <scope>NUCLEOTIDE SEQUENCE</scope>
    <source>
        <strain evidence="2">Expedition CK06-06</strain>
    </source>
</reference>
<dbReference type="Gene3D" id="1.20.1250.20">
    <property type="entry name" value="MFS general substrate transporter like domains"/>
    <property type="match status" value="1"/>
</dbReference>
<comment type="caution">
    <text evidence="2">The sequence shown here is derived from an EMBL/GenBank/DDBJ whole genome shotgun (WGS) entry which is preliminary data.</text>
</comment>
<keyword evidence="1" id="KW-0472">Membrane</keyword>
<keyword evidence="1" id="KW-0812">Transmembrane</keyword>
<evidence type="ECO:0008006" key="3">
    <source>
        <dbReference type="Google" id="ProtNLM"/>
    </source>
</evidence>
<sequence>MALGLTVVGIGMGALALVPLAQLLIFKFDWRNSYLLIAGILLVIGLPISRLMRLHPSEKGLLPYGINEMAEGSKHNN</sequence>
<name>X1QNQ9_9ZZZZ</name>
<accession>X1QNQ9</accession>
<evidence type="ECO:0000256" key="1">
    <source>
        <dbReference type="SAM" id="Phobius"/>
    </source>
</evidence>